<proteinExistence type="predicted"/>
<dbReference type="InterPro" id="IPR026960">
    <property type="entry name" value="RVT-Znf"/>
</dbReference>
<organism evidence="2 3">
    <name type="scientific">Ananas comosus</name>
    <name type="common">Pineapple</name>
    <name type="synonym">Ananas ananas</name>
    <dbReference type="NCBI Taxonomy" id="4615"/>
    <lineage>
        <taxon>Eukaryota</taxon>
        <taxon>Viridiplantae</taxon>
        <taxon>Streptophyta</taxon>
        <taxon>Embryophyta</taxon>
        <taxon>Tracheophyta</taxon>
        <taxon>Spermatophyta</taxon>
        <taxon>Magnoliopsida</taxon>
        <taxon>Liliopsida</taxon>
        <taxon>Poales</taxon>
        <taxon>Bromeliaceae</taxon>
        <taxon>Bromelioideae</taxon>
        <taxon>Ananas</taxon>
    </lineage>
</organism>
<dbReference type="GeneID" id="109708769"/>
<keyword evidence="2" id="KW-1185">Reference proteome</keyword>
<evidence type="ECO:0000313" key="2">
    <source>
        <dbReference type="Proteomes" id="UP000515123"/>
    </source>
</evidence>
<dbReference type="PANTHER" id="PTHR36617:SF5">
    <property type="entry name" value="OS05G0421675 PROTEIN"/>
    <property type="match status" value="1"/>
</dbReference>
<sequence length="238" mass="28303">MDTYLVDFWSHKWCGEISLQSLLPELFNKVELKVCNVKDCFSTNGWRWRWRKILKGTESESQRLGWAIQAFNELLSNFHTVNSRDNLCWRWNKGQGFIVKSVYEMFNDRGVKDDLPAKIWRLRVPKKVKIFIWLVLKKRIPTIDNLNKRGWTGNQSCVLCACAQETVDHLLLTIVFSRFLMTRTFDEAMDVQFDDDIRGFWEKEMERGNGQAAVKRQCSLAAIWWVLWRQRNNVIFKN</sequence>
<reference evidence="3" key="2">
    <citation type="submission" date="2025-08" db="UniProtKB">
        <authorList>
            <consortium name="RefSeq"/>
        </authorList>
    </citation>
    <scope>IDENTIFICATION</scope>
    <source>
        <tissue evidence="3">Leaf</tissue>
    </source>
</reference>
<reference evidence="2" key="1">
    <citation type="journal article" date="2015" name="Nat. Genet.">
        <title>The pineapple genome and the evolution of CAM photosynthesis.</title>
        <authorList>
            <person name="Ming R."/>
            <person name="VanBuren R."/>
            <person name="Wai C.M."/>
            <person name="Tang H."/>
            <person name="Schatz M.C."/>
            <person name="Bowers J.E."/>
            <person name="Lyons E."/>
            <person name="Wang M.L."/>
            <person name="Chen J."/>
            <person name="Biggers E."/>
            <person name="Zhang J."/>
            <person name="Huang L."/>
            <person name="Zhang L."/>
            <person name="Miao W."/>
            <person name="Zhang J."/>
            <person name="Ye Z."/>
            <person name="Miao C."/>
            <person name="Lin Z."/>
            <person name="Wang H."/>
            <person name="Zhou H."/>
            <person name="Yim W.C."/>
            <person name="Priest H.D."/>
            <person name="Zheng C."/>
            <person name="Woodhouse M."/>
            <person name="Edger P.P."/>
            <person name="Guyot R."/>
            <person name="Guo H.B."/>
            <person name="Guo H."/>
            <person name="Zheng G."/>
            <person name="Singh R."/>
            <person name="Sharma A."/>
            <person name="Min X."/>
            <person name="Zheng Y."/>
            <person name="Lee H."/>
            <person name="Gurtowski J."/>
            <person name="Sedlazeck F.J."/>
            <person name="Harkess A."/>
            <person name="McKain M.R."/>
            <person name="Liao Z."/>
            <person name="Fang J."/>
            <person name="Liu J."/>
            <person name="Zhang X."/>
            <person name="Zhang Q."/>
            <person name="Hu W."/>
            <person name="Qin Y."/>
            <person name="Wang K."/>
            <person name="Chen L.Y."/>
            <person name="Shirley N."/>
            <person name="Lin Y.R."/>
            <person name="Liu L.Y."/>
            <person name="Hernandez A.G."/>
            <person name="Wright C.L."/>
            <person name="Bulone V."/>
            <person name="Tuskan G.A."/>
            <person name="Heath K."/>
            <person name="Zee F."/>
            <person name="Moore P.H."/>
            <person name="Sunkar R."/>
            <person name="Leebens-Mack J.H."/>
            <person name="Mockler T."/>
            <person name="Bennetzen J.L."/>
            <person name="Freeling M."/>
            <person name="Sankoff D."/>
            <person name="Paterson A.H."/>
            <person name="Zhu X."/>
            <person name="Yang X."/>
            <person name="Smith J.A."/>
            <person name="Cushman J.C."/>
            <person name="Paull R.E."/>
            <person name="Yu Q."/>
        </authorList>
    </citation>
    <scope>NUCLEOTIDE SEQUENCE [LARGE SCALE GENOMIC DNA]</scope>
    <source>
        <strain evidence="2">cv. F153</strain>
    </source>
</reference>
<dbReference type="OrthoDB" id="689430at2759"/>
<evidence type="ECO:0000259" key="1">
    <source>
        <dbReference type="Pfam" id="PF13966"/>
    </source>
</evidence>
<evidence type="ECO:0000313" key="3">
    <source>
        <dbReference type="RefSeq" id="XP_020086180.1"/>
    </source>
</evidence>
<protein>
    <submittedName>
        <fullName evidence="3">Uncharacterized protein LOC109708769</fullName>
    </submittedName>
</protein>
<dbReference type="RefSeq" id="XP_020086180.1">
    <property type="nucleotide sequence ID" value="XM_020230591.1"/>
</dbReference>
<accession>A0A6P5EYG0</accession>
<feature type="domain" description="Reverse transcriptase zinc-binding" evidence="1">
    <location>
        <begin position="97"/>
        <end position="177"/>
    </location>
</feature>
<dbReference type="Proteomes" id="UP000515123">
    <property type="component" value="Linkage group 4"/>
</dbReference>
<name>A0A6P5EYG0_ANACO</name>
<dbReference type="AlphaFoldDB" id="A0A6P5EYG0"/>
<dbReference type="PANTHER" id="PTHR36617">
    <property type="entry name" value="PROTEIN, PUTATIVE-RELATED"/>
    <property type="match status" value="1"/>
</dbReference>
<gene>
    <name evidence="3" type="primary">LOC109708769</name>
</gene>
<dbReference type="Pfam" id="PF13966">
    <property type="entry name" value="zf-RVT"/>
    <property type="match status" value="1"/>
</dbReference>